<keyword evidence="1" id="KW-1133">Transmembrane helix</keyword>
<name>A0A095YFU8_9FIRM</name>
<gene>
    <name evidence="3" type="ORF">HMPREF1630_00845</name>
</gene>
<keyword evidence="3" id="KW-0645">Protease</keyword>
<sequence length="267" mass="29743">MEKFKKSIKTIFIMISFLLVNVIIDVITGASIPGIIAQIKDGDLLKASSYVIYGVLFGQLVKLTILYFYISKRDKTFRTKYDRRYITDEKITAPLTLVGIGLGTIGFGQLFTNLIIKAFAGTEILKSSMDLLQNVFNAKGLVDGIAILIVTVIGAPLVEELLFRGVLFEELRKEISLKVTIFLTALVFGIYHFNILQSSNAFFLGLVLAYVYYKTRSIKASIIVHATNNMIAMIPFLDQGLSPIGICIYTVFLIIGIYSLITLRQKA</sequence>
<dbReference type="InterPro" id="IPR003675">
    <property type="entry name" value="Rce1/LyrA-like_dom"/>
</dbReference>
<feature type="transmembrane region" description="Helical" evidence="1">
    <location>
        <begin position="140"/>
        <end position="163"/>
    </location>
</feature>
<evidence type="ECO:0000256" key="1">
    <source>
        <dbReference type="SAM" id="Phobius"/>
    </source>
</evidence>
<dbReference type="EMBL" id="JRMW01000015">
    <property type="protein sequence ID" value="KGF05407.1"/>
    <property type="molecule type" value="Genomic_DNA"/>
</dbReference>
<dbReference type="GO" id="GO:0004175">
    <property type="term" value="F:endopeptidase activity"/>
    <property type="evidence" value="ECO:0007669"/>
    <property type="project" value="UniProtKB-ARBA"/>
</dbReference>
<dbReference type="Pfam" id="PF02517">
    <property type="entry name" value="Rce1-like"/>
    <property type="match status" value="1"/>
</dbReference>
<dbReference type="eggNOG" id="COG1266">
    <property type="taxonomic scope" value="Bacteria"/>
</dbReference>
<accession>A0A095YFU8</accession>
<evidence type="ECO:0000313" key="4">
    <source>
        <dbReference type="Proteomes" id="UP000029579"/>
    </source>
</evidence>
<keyword evidence="1" id="KW-0472">Membrane</keyword>
<dbReference type="GO" id="GO:0080120">
    <property type="term" value="P:CAAX-box protein maturation"/>
    <property type="evidence" value="ECO:0007669"/>
    <property type="project" value="UniProtKB-ARBA"/>
</dbReference>
<dbReference type="Proteomes" id="UP000029579">
    <property type="component" value="Unassembled WGS sequence"/>
</dbReference>
<feature type="domain" description="CAAX prenyl protease 2/Lysostaphin resistance protein A-like" evidence="2">
    <location>
        <begin position="145"/>
        <end position="231"/>
    </location>
</feature>
<feature type="transmembrane region" description="Helical" evidence="1">
    <location>
        <begin position="51"/>
        <end position="70"/>
    </location>
</feature>
<dbReference type="PANTHER" id="PTHR36435">
    <property type="entry name" value="SLR1288 PROTEIN"/>
    <property type="match status" value="1"/>
</dbReference>
<comment type="caution">
    <text evidence="3">The sequence shown here is derived from an EMBL/GenBank/DDBJ whole genome shotgun (WGS) entry which is preliminary data.</text>
</comment>
<keyword evidence="3" id="KW-0378">Hydrolase</keyword>
<dbReference type="OrthoDB" id="9782250at2"/>
<dbReference type="GO" id="GO:0006508">
    <property type="term" value="P:proteolysis"/>
    <property type="evidence" value="ECO:0007669"/>
    <property type="project" value="UniProtKB-KW"/>
</dbReference>
<proteinExistence type="predicted"/>
<evidence type="ECO:0000313" key="3">
    <source>
        <dbReference type="EMBL" id="KGF05407.1"/>
    </source>
</evidence>
<protein>
    <submittedName>
        <fullName evidence="3">CAAX protease</fullName>
    </submittedName>
</protein>
<evidence type="ECO:0000259" key="2">
    <source>
        <dbReference type="Pfam" id="PF02517"/>
    </source>
</evidence>
<feature type="transmembrane region" description="Helical" evidence="1">
    <location>
        <begin position="91"/>
        <end position="120"/>
    </location>
</feature>
<feature type="transmembrane region" description="Helical" evidence="1">
    <location>
        <begin position="12"/>
        <end position="39"/>
    </location>
</feature>
<dbReference type="RefSeq" id="WP_037326137.1">
    <property type="nucleotide sequence ID" value="NZ_JRMW01000015.1"/>
</dbReference>
<dbReference type="InterPro" id="IPR052710">
    <property type="entry name" value="CAAX_protease"/>
</dbReference>
<feature type="transmembrane region" description="Helical" evidence="1">
    <location>
        <begin position="175"/>
        <end position="191"/>
    </location>
</feature>
<organism evidence="3 4">
    <name type="scientific">Anaerococcus lactolyticus S7-1-13</name>
    <dbReference type="NCBI Taxonomy" id="1284686"/>
    <lineage>
        <taxon>Bacteria</taxon>
        <taxon>Bacillati</taxon>
        <taxon>Bacillota</taxon>
        <taxon>Tissierellia</taxon>
        <taxon>Tissierellales</taxon>
        <taxon>Peptoniphilaceae</taxon>
        <taxon>Anaerococcus</taxon>
    </lineage>
</organism>
<dbReference type="PANTHER" id="PTHR36435:SF1">
    <property type="entry name" value="CAAX AMINO TERMINAL PROTEASE FAMILY PROTEIN"/>
    <property type="match status" value="1"/>
</dbReference>
<dbReference type="AlphaFoldDB" id="A0A095YFU8"/>
<reference evidence="3 4" key="1">
    <citation type="submission" date="2014-07" db="EMBL/GenBank/DDBJ databases">
        <authorList>
            <person name="McCorrison J."/>
            <person name="Sanka R."/>
            <person name="Torralba M."/>
            <person name="Gillis M."/>
            <person name="Haft D.H."/>
            <person name="Methe B."/>
            <person name="Sutton G."/>
            <person name="Nelson K.E."/>
        </authorList>
    </citation>
    <scope>NUCLEOTIDE SEQUENCE [LARGE SCALE GENOMIC DNA]</scope>
    <source>
        <strain evidence="3 4">S7-1-13</strain>
    </source>
</reference>
<feature type="transmembrane region" description="Helical" evidence="1">
    <location>
        <begin position="243"/>
        <end position="263"/>
    </location>
</feature>
<keyword evidence="1" id="KW-0812">Transmembrane</keyword>